<dbReference type="AlphaFoldDB" id="A0A853KW88"/>
<organism evidence="1 2">
    <name type="scientific">Thalassospira tepidiphila MCCC 1A03514</name>
    <dbReference type="NCBI Taxonomy" id="1177930"/>
    <lineage>
        <taxon>Bacteria</taxon>
        <taxon>Pseudomonadati</taxon>
        <taxon>Pseudomonadota</taxon>
        <taxon>Alphaproteobacteria</taxon>
        <taxon>Rhodospirillales</taxon>
        <taxon>Thalassospiraceae</taxon>
        <taxon>Thalassospira</taxon>
    </lineage>
</organism>
<comment type="caution">
    <text evidence="1">The sequence shown here is derived from an EMBL/GenBank/DDBJ whole genome shotgun (WGS) entry which is preliminary data.</text>
</comment>
<protein>
    <submittedName>
        <fullName evidence="1">Uncharacterized protein</fullName>
    </submittedName>
</protein>
<proteinExistence type="predicted"/>
<gene>
    <name evidence="1" type="ORF">TH4_18460</name>
</gene>
<name>A0A853KW88_9PROT</name>
<sequence>MKTIVRWYGIAVAAVLFLLPWPLTSGAEASPVCGDRQKVIDSLRAKYSEEPVAVGVTSNGGVIEVLKAPDGQTWTILFTYPSGPSCLVASGEAWEYLEDKLKGPAA</sequence>
<dbReference type="EMBL" id="JPVZ01000011">
    <property type="protein sequence ID" value="OAZ08042.1"/>
    <property type="molecule type" value="Genomic_DNA"/>
</dbReference>
<accession>A0A853KW88</accession>
<evidence type="ECO:0000313" key="2">
    <source>
        <dbReference type="Proteomes" id="UP000094009"/>
    </source>
</evidence>
<reference evidence="1 2" key="1">
    <citation type="submission" date="2014-07" db="EMBL/GenBank/DDBJ databases">
        <title>Draft genome sequence of Thalassospira tepidiphila 1-1B.</title>
        <authorList>
            <person name="Lai Q."/>
            <person name="Shao Z."/>
        </authorList>
    </citation>
    <scope>NUCLEOTIDE SEQUENCE [LARGE SCALE GENOMIC DNA]</scope>
    <source>
        <strain evidence="1 2">MCCC 1A03514</strain>
    </source>
</reference>
<evidence type="ECO:0000313" key="1">
    <source>
        <dbReference type="EMBL" id="OAZ08042.1"/>
    </source>
</evidence>
<dbReference type="Proteomes" id="UP000094009">
    <property type="component" value="Unassembled WGS sequence"/>
</dbReference>